<accession>A0A0C3S592</accession>
<evidence type="ECO:0000313" key="2">
    <source>
        <dbReference type="EMBL" id="KIP11136.1"/>
    </source>
</evidence>
<evidence type="ECO:0000313" key="3">
    <source>
        <dbReference type="Proteomes" id="UP000053257"/>
    </source>
</evidence>
<organism evidence="2 3">
    <name type="scientific">Phlebiopsis gigantea (strain 11061_1 CR5-6)</name>
    <name type="common">White-rot fungus</name>
    <name type="synonym">Peniophora gigantea</name>
    <dbReference type="NCBI Taxonomy" id="745531"/>
    <lineage>
        <taxon>Eukaryota</taxon>
        <taxon>Fungi</taxon>
        <taxon>Dikarya</taxon>
        <taxon>Basidiomycota</taxon>
        <taxon>Agaricomycotina</taxon>
        <taxon>Agaricomycetes</taxon>
        <taxon>Polyporales</taxon>
        <taxon>Phanerochaetaceae</taxon>
        <taxon>Phlebiopsis</taxon>
    </lineage>
</organism>
<dbReference type="EMBL" id="KN840448">
    <property type="protein sequence ID" value="KIP11136.1"/>
    <property type="molecule type" value="Genomic_DNA"/>
</dbReference>
<reference evidence="2 3" key="1">
    <citation type="journal article" date="2014" name="PLoS Genet.">
        <title>Analysis of the Phlebiopsis gigantea genome, transcriptome and secretome provides insight into its pioneer colonization strategies of wood.</title>
        <authorList>
            <person name="Hori C."/>
            <person name="Ishida T."/>
            <person name="Igarashi K."/>
            <person name="Samejima M."/>
            <person name="Suzuki H."/>
            <person name="Master E."/>
            <person name="Ferreira P."/>
            <person name="Ruiz-Duenas F.J."/>
            <person name="Held B."/>
            <person name="Canessa P."/>
            <person name="Larrondo L.F."/>
            <person name="Schmoll M."/>
            <person name="Druzhinina I.S."/>
            <person name="Kubicek C.P."/>
            <person name="Gaskell J.A."/>
            <person name="Kersten P."/>
            <person name="St John F."/>
            <person name="Glasner J."/>
            <person name="Sabat G."/>
            <person name="Splinter BonDurant S."/>
            <person name="Syed K."/>
            <person name="Yadav J."/>
            <person name="Mgbeahuruike A.C."/>
            <person name="Kovalchuk A."/>
            <person name="Asiegbu F.O."/>
            <person name="Lackner G."/>
            <person name="Hoffmeister D."/>
            <person name="Rencoret J."/>
            <person name="Gutierrez A."/>
            <person name="Sun H."/>
            <person name="Lindquist E."/>
            <person name="Barry K."/>
            <person name="Riley R."/>
            <person name="Grigoriev I.V."/>
            <person name="Henrissat B."/>
            <person name="Kues U."/>
            <person name="Berka R.M."/>
            <person name="Martinez A.T."/>
            <person name="Covert S.F."/>
            <person name="Blanchette R.A."/>
            <person name="Cullen D."/>
        </authorList>
    </citation>
    <scope>NUCLEOTIDE SEQUENCE [LARGE SCALE GENOMIC DNA]</scope>
    <source>
        <strain evidence="2 3">11061_1 CR5-6</strain>
    </source>
</reference>
<dbReference type="OrthoDB" id="2804480at2759"/>
<dbReference type="HOGENOM" id="CLU_790132_0_0_1"/>
<keyword evidence="3" id="KW-1185">Reference proteome</keyword>
<protein>
    <submittedName>
        <fullName evidence="2">Uncharacterized protein</fullName>
    </submittedName>
</protein>
<dbReference type="Proteomes" id="UP000053257">
    <property type="component" value="Unassembled WGS sequence"/>
</dbReference>
<sequence>MSSHASSNTQDTVVIDFPSLGGFTLRRKAHGLFVCVCQESFVSAEDIRQHIHLRCTRYDRYRKEYRPEMATMRVADVASPKPPVLKAKTRTKNLQDTLFIHPHQRGSNQMLQRVRAPVTTVPNPLRVSPPAAHIPTSNPTDEGDEESDMEILSFAFDDEAVPPPSREVSTTPSEELPREFTPVSDAEVDSTQAGPESEHDRTSPVGDALPNEAACKLHHERRTVQYRSSSPLFLPSPRPTPSHVKKMDFADLSNEFSFKLPKDSPLARSTPDQSCPVRQFLASLRRPCGHHCNTFYDLGIRTAEDVDALASMPADWGTIHNELTARGVTLMEWLYIKGGLEAIQRGLENDT</sequence>
<proteinExistence type="predicted"/>
<gene>
    <name evidence="2" type="ORF">PHLGIDRAFT_156985</name>
</gene>
<feature type="region of interest" description="Disordered" evidence="1">
    <location>
        <begin position="121"/>
        <end position="209"/>
    </location>
</feature>
<dbReference type="AlphaFoldDB" id="A0A0C3S592"/>
<name>A0A0C3S592_PHLG1</name>
<evidence type="ECO:0000256" key="1">
    <source>
        <dbReference type="SAM" id="MobiDB-lite"/>
    </source>
</evidence>